<proteinExistence type="predicted"/>
<feature type="domain" description="PD-(D/E)XK endonuclease-like" evidence="10">
    <location>
        <begin position="516"/>
        <end position="800"/>
    </location>
</feature>
<dbReference type="Gene3D" id="3.90.320.10">
    <property type="match status" value="1"/>
</dbReference>
<keyword evidence="2" id="KW-0547">Nucleotide-binding</keyword>
<dbReference type="GO" id="GO:0016817">
    <property type="term" value="F:hydrolase activity, acting on acid anhydrides"/>
    <property type="evidence" value="ECO:0007669"/>
    <property type="project" value="InterPro"/>
</dbReference>
<dbReference type="InterPro" id="IPR014141">
    <property type="entry name" value="DNA_helicase_suRexB"/>
</dbReference>
<evidence type="ECO:0000256" key="3">
    <source>
        <dbReference type="ARBA" id="ARBA00022763"/>
    </source>
</evidence>
<dbReference type="EMBL" id="RJOG01000053">
    <property type="protein sequence ID" value="RSJ04987.1"/>
    <property type="molecule type" value="Genomic_DNA"/>
</dbReference>
<evidence type="ECO:0000313" key="11">
    <source>
        <dbReference type="EMBL" id="RSJ04987.1"/>
    </source>
</evidence>
<keyword evidence="9" id="KW-0234">DNA repair</keyword>
<evidence type="ECO:0000256" key="2">
    <source>
        <dbReference type="ARBA" id="ARBA00022741"/>
    </source>
</evidence>
<gene>
    <name evidence="11" type="primary">rexB_2</name>
    <name evidence="11" type="ORF">D8837_08645</name>
</gene>
<dbReference type="NCBIfam" id="TIGR02774">
    <property type="entry name" value="rexB_recomb"/>
    <property type="match status" value="1"/>
</dbReference>
<dbReference type="GO" id="GO:0004386">
    <property type="term" value="F:helicase activity"/>
    <property type="evidence" value="ECO:0007669"/>
    <property type="project" value="UniProtKB-KW"/>
</dbReference>
<name>A0A3R9JAM2_STRMT</name>
<dbReference type="Pfam" id="PF12705">
    <property type="entry name" value="PDDEXK_1"/>
    <property type="match status" value="1"/>
</dbReference>
<keyword evidence="6" id="KW-0269">Exonuclease</keyword>
<dbReference type="Proteomes" id="UP000273244">
    <property type="component" value="Unassembled WGS sequence"/>
</dbReference>
<keyword evidence="4 11" id="KW-0378">Hydrolase</keyword>
<evidence type="ECO:0000256" key="7">
    <source>
        <dbReference type="ARBA" id="ARBA00022840"/>
    </source>
</evidence>
<dbReference type="InterPro" id="IPR038726">
    <property type="entry name" value="PDDEXK_AddAB-type"/>
</dbReference>
<keyword evidence="3" id="KW-0227">DNA damage</keyword>
<evidence type="ECO:0000256" key="4">
    <source>
        <dbReference type="ARBA" id="ARBA00022801"/>
    </source>
</evidence>
<organism evidence="11 12">
    <name type="scientific">Streptococcus mitis</name>
    <dbReference type="NCBI Taxonomy" id="28037"/>
    <lineage>
        <taxon>Bacteria</taxon>
        <taxon>Bacillati</taxon>
        <taxon>Bacillota</taxon>
        <taxon>Bacilli</taxon>
        <taxon>Lactobacillales</taxon>
        <taxon>Streptococcaceae</taxon>
        <taxon>Streptococcus</taxon>
        <taxon>Streptococcus mitis group</taxon>
    </lineage>
</organism>
<evidence type="ECO:0000259" key="10">
    <source>
        <dbReference type="Pfam" id="PF12705"/>
    </source>
</evidence>
<dbReference type="SUPFAM" id="SSF52540">
    <property type="entry name" value="P-loop containing nucleoside triphosphate hydrolases"/>
    <property type="match status" value="1"/>
</dbReference>
<keyword evidence="8" id="KW-0238">DNA-binding</keyword>
<dbReference type="GO" id="GO:0004527">
    <property type="term" value="F:exonuclease activity"/>
    <property type="evidence" value="ECO:0007669"/>
    <property type="project" value="UniProtKB-KW"/>
</dbReference>
<reference evidence="11 12" key="1">
    <citation type="submission" date="2018-11" db="EMBL/GenBank/DDBJ databases">
        <title>Species Designations Belie Phenotypic and Genotypic Heterogeneity in Oral Streptococci.</title>
        <authorList>
            <person name="Velsko I."/>
        </authorList>
    </citation>
    <scope>NUCLEOTIDE SEQUENCE [LARGE SCALE GENOMIC DNA]</scope>
    <source>
        <strain evidence="11 12">BCC07</strain>
    </source>
</reference>
<dbReference type="AlphaFoldDB" id="A0A3R9JAM2"/>
<protein>
    <submittedName>
        <fullName evidence="11">ATP-dependent helicase/deoxyribonuclease subunit B</fullName>
        <ecNumber evidence="11">3.1.-.-</ecNumber>
    </submittedName>
</protein>
<dbReference type="GO" id="GO:0005524">
    <property type="term" value="F:ATP binding"/>
    <property type="evidence" value="ECO:0007669"/>
    <property type="project" value="UniProtKB-KW"/>
</dbReference>
<dbReference type="InterPro" id="IPR027417">
    <property type="entry name" value="P-loop_NTPase"/>
</dbReference>
<dbReference type="InterPro" id="IPR011604">
    <property type="entry name" value="PDDEXK-like_dom_sf"/>
</dbReference>
<sequence length="861" mass="99861">MFLDGNLYQASVEFLLRLANKYQSPVQNYSSKHEIVDTFGKTSHFLESSYDFSLMDDKNIEDVDKENLQIWSCLTQKEEIELVARSIRQKLHSNSQLTYKNFRILLGDVASYDLSLKTIFDQYQIPFYISKKESMSHHPMTQFIESILLLKRYNYRQSDLINLLKTGLYTDLSEYDIDSFEQYIKYIGISGLDKFEKSFTKNYKNKFNLKKLNKIRLKVITNLSSFLSIDSQKSKDILEEWNSFLKNISFPQQFQNLTNTLEIKDQEKQIEVWKSFCHVLEQFSIVFSDSIVSLEDFLDLVYSAMSLSYYRTVPATVDTVLVQSYELITPQASDYVYAIGLTQDHLPKIAQNTSLLSDVERSTLNQATGDNSNIFIASNENLKKNRYTMLSLINSARKQLILSYPNQLNESESKGSTYLRDLENFGFKIENKSIDNKTITIDDIGSYHSVLSSLVAYYQRDDFDDSDQDLTFIKVLNRVVSKKLKEKDLENPALITQKLSKETLDALYPKDKPLKLSTSALKDFYCNEYTYYLKRVLNLQEELLLRTSASSHGNFLHCIFEKTLEQADETVDFDTRLEQAIKEVINDPEYIDLYRESSESELSQKSLIELCHDLAPLFTNNRSIETIKVEEQFEKVTNTYPQLNDRYQILINGRIDRVDRIKNTELLGVVDYKSGKGDDFKYDKFFNGLNSQLPTYLSALKKLNGQNLFGAMYLPLTLPIIRLKGALDLSKAATQTQNQLKYNGLFLEKQVSQLGDFYKKSKAYHLTEEELQILIDYNDFLYKKAAEKILKGEFSINPYTKDGKSIDSVVQQHQAITGFEANYHLGQARFLKKLDPALGTKLKDEKLKNAWFNQMREELKK</sequence>
<evidence type="ECO:0000256" key="9">
    <source>
        <dbReference type="ARBA" id="ARBA00023204"/>
    </source>
</evidence>
<keyword evidence="5 11" id="KW-0347">Helicase</keyword>
<evidence type="ECO:0000256" key="1">
    <source>
        <dbReference type="ARBA" id="ARBA00022722"/>
    </source>
</evidence>
<dbReference type="GO" id="GO:0006281">
    <property type="term" value="P:DNA repair"/>
    <property type="evidence" value="ECO:0007669"/>
    <property type="project" value="UniProtKB-KW"/>
</dbReference>
<dbReference type="Gene3D" id="3.40.50.300">
    <property type="entry name" value="P-loop containing nucleotide triphosphate hydrolases"/>
    <property type="match status" value="2"/>
</dbReference>
<keyword evidence="1" id="KW-0540">Nuclease</keyword>
<dbReference type="PANTHER" id="PTHR30591">
    <property type="entry name" value="RECBCD ENZYME SUBUNIT RECC"/>
    <property type="match status" value="1"/>
</dbReference>
<dbReference type="GO" id="GO:0003677">
    <property type="term" value="F:DNA binding"/>
    <property type="evidence" value="ECO:0007669"/>
    <property type="project" value="UniProtKB-KW"/>
</dbReference>
<evidence type="ECO:0000313" key="12">
    <source>
        <dbReference type="Proteomes" id="UP000273244"/>
    </source>
</evidence>
<evidence type="ECO:0000256" key="8">
    <source>
        <dbReference type="ARBA" id="ARBA00023125"/>
    </source>
</evidence>
<keyword evidence="7" id="KW-0067">ATP-binding</keyword>
<dbReference type="GO" id="GO:0006310">
    <property type="term" value="P:DNA recombination"/>
    <property type="evidence" value="ECO:0007669"/>
    <property type="project" value="TreeGrafter"/>
</dbReference>
<accession>A0A3R9JAM2</accession>
<dbReference type="EC" id="3.1.-.-" evidence="11"/>
<evidence type="ECO:0000256" key="5">
    <source>
        <dbReference type="ARBA" id="ARBA00022806"/>
    </source>
</evidence>
<evidence type="ECO:0000256" key="6">
    <source>
        <dbReference type="ARBA" id="ARBA00022839"/>
    </source>
</evidence>
<dbReference type="PANTHER" id="PTHR30591:SF1">
    <property type="entry name" value="RECBCD ENZYME SUBUNIT RECC"/>
    <property type="match status" value="1"/>
</dbReference>
<comment type="caution">
    <text evidence="11">The sequence shown here is derived from an EMBL/GenBank/DDBJ whole genome shotgun (WGS) entry which is preliminary data.</text>
</comment>